<dbReference type="GO" id="GO:0005576">
    <property type="term" value="C:extracellular region"/>
    <property type="evidence" value="ECO:0007669"/>
    <property type="project" value="UniProtKB-SubCell"/>
</dbReference>
<dbReference type="AlphaFoldDB" id="A0AAV2PX78"/>
<evidence type="ECO:0000256" key="7">
    <source>
        <dbReference type="PROSITE-ProRule" id="PRU01005"/>
    </source>
</evidence>
<dbReference type="PROSITE" id="PS00134">
    <property type="entry name" value="TRYPSIN_HIS"/>
    <property type="match status" value="1"/>
</dbReference>
<dbReference type="InterPro" id="IPR001254">
    <property type="entry name" value="Trypsin_dom"/>
</dbReference>
<evidence type="ECO:0000256" key="8">
    <source>
        <dbReference type="RuleBase" id="RU363034"/>
    </source>
</evidence>
<evidence type="ECO:0000256" key="4">
    <source>
        <dbReference type="ARBA" id="ARBA00023157"/>
    </source>
</evidence>
<keyword evidence="3" id="KW-0732">Signal</keyword>
<keyword evidence="2" id="KW-0964">Secreted</keyword>
<proteinExistence type="inferred from homology"/>
<dbReference type="InterPro" id="IPR003582">
    <property type="entry name" value="ShKT_dom"/>
</dbReference>
<dbReference type="PANTHER" id="PTHR24256">
    <property type="entry name" value="TRYPTASE-RELATED"/>
    <property type="match status" value="1"/>
</dbReference>
<feature type="domain" description="Peptidase S1" evidence="9">
    <location>
        <begin position="23"/>
        <end position="320"/>
    </location>
</feature>
<keyword evidence="8" id="KW-0720">Serine protease</keyword>
<accession>A0AAV2PX78</accession>
<keyword evidence="12" id="KW-1185">Reference proteome</keyword>
<dbReference type="PRINTS" id="PR00722">
    <property type="entry name" value="CHYMOTRYPSIN"/>
</dbReference>
<dbReference type="PROSITE" id="PS51670">
    <property type="entry name" value="SHKT"/>
    <property type="match status" value="1"/>
</dbReference>
<dbReference type="FunFam" id="2.40.10.10:FF:000054">
    <property type="entry name" value="Complement C1r subcomponent"/>
    <property type="match status" value="1"/>
</dbReference>
<dbReference type="CDD" id="cd00190">
    <property type="entry name" value="Tryp_SPc"/>
    <property type="match status" value="1"/>
</dbReference>
<evidence type="ECO:0000313" key="11">
    <source>
        <dbReference type="EMBL" id="CAL4066175.1"/>
    </source>
</evidence>
<dbReference type="PROSITE" id="PS00135">
    <property type="entry name" value="TRYPSIN_SER"/>
    <property type="match status" value="1"/>
</dbReference>
<dbReference type="FunFam" id="2.40.10.10:FF:000028">
    <property type="entry name" value="Serine protease easter"/>
    <property type="match status" value="1"/>
</dbReference>
<dbReference type="PROSITE" id="PS50240">
    <property type="entry name" value="TRYPSIN_DOM"/>
    <property type="match status" value="1"/>
</dbReference>
<dbReference type="Gene3D" id="2.40.10.10">
    <property type="entry name" value="Trypsin-like serine proteases"/>
    <property type="match status" value="1"/>
</dbReference>
<comment type="caution">
    <text evidence="7">Lacks conserved residue(s) required for the propagation of feature annotation.</text>
</comment>
<comment type="caution">
    <text evidence="11">The sequence shown here is derived from an EMBL/GenBank/DDBJ whole genome shotgun (WGS) entry which is preliminary data.</text>
</comment>
<evidence type="ECO:0000256" key="2">
    <source>
        <dbReference type="ARBA" id="ARBA00022525"/>
    </source>
</evidence>
<keyword evidence="8" id="KW-0378">Hydrolase</keyword>
<dbReference type="SMART" id="SM00020">
    <property type="entry name" value="Tryp_SPc"/>
    <property type="match status" value="1"/>
</dbReference>
<dbReference type="InterPro" id="IPR018114">
    <property type="entry name" value="TRYPSIN_HIS"/>
</dbReference>
<keyword evidence="4 7" id="KW-1015">Disulfide bond</keyword>
<reference evidence="11 12" key="1">
    <citation type="submission" date="2024-05" db="EMBL/GenBank/DDBJ databases">
        <authorList>
            <person name="Wallberg A."/>
        </authorList>
    </citation>
    <scope>NUCLEOTIDE SEQUENCE [LARGE SCALE GENOMIC DNA]</scope>
</reference>
<dbReference type="Pfam" id="PF00089">
    <property type="entry name" value="Trypsin"/>
    <property type="match status" value="1"/>
</dbReference>
<keyword evidence="5" id="KW-0325">Glycoprotein</keyword>
<dbReference type="InterPro" id="IPR033116">
    <property type="entry name" value="TRYPSIN_SER"/>
</dbReference>
<evidence type="ECO:0000313" key="12">
    <source>
        <dbReference type="Proteomes" id="UP001497623"/>
    </source>
</evidence>
<keyword evidence="8" id="KW-0645">Protease</keyword>
<evidence type="ECO:0008006" key="13">
    <source>
        <dbReference type="Google" id="ProtNLM"/>
    </source>
</evidence>
<dbReference type="InterPro" id="IPR051487">
    <property type="entry name" value="Ser/Thr_Proteases_Immune/Dev"/>
</dbReference>
<name>A0AAV2PX78_MEGNR</name>
<dbReference type="GO" id="GO:0006508">
    <property type="term" value="P:proteolysis"/>
    <property type="evidence" value="ECO:0007669"/>
    <property type="project" value="UniProtKB-KW"/>
</dbReference>
<evidence type="ECO:0000256" key="3">
    <source>
        <dbReference type="ARBA" id="ARBA00022729"/>
    </source>
</evidence>
<comment type="similarity">
    <text evidence="6">Belongs to the peptidase S1 family. CLIP subfamily.</text>
</comment>
<gene>
    <name evidence="11" type="ORF">MNOR_LOCUS5422</name>
</gene>
<dbReference type="InterPro" id="IPR043504">
    <property type="entry name" value="Peptidase_S1_PA_chymotrypsin"/>
</dbReference>
<dbReference type="Pfam" id="PF01549">
    <property type="entry name" value="ShK"/>
    <property type="match status" value="1"/>
</dbReference>
<evidence type="ECO:0000259" key="9">
    <source>
        <dbReference type="PROSITE" id="PS50240"/>
    </source>
</evidence>
<dbReference type="EMBL" id="CAXKWB010002088">
    <property type="protein sequence ID" value="CAL4066175.1"/>
    <property type="molecule type" value="Genomic_DNA"/>
</dbReference>
<evidence type="ECO:0000256" key="1">
    <source>
        <dbReference type="ARBA" id="ARBA00004613"/>
    </source>
</evidence>
<evidence type="ECO:0000256" key="5">
    <source>
        <dbReference type="ARBA" id="ARBA00023180"/>
    </source>
</evidence>
<comment type="subcellular location">
    <subcellularLocation>
        <location evidence="1">Secreted</location>
    </subcellularLocation>
</comment>
<dbReference type="SMART" id="SM00254">
    <property type="entry name" value="ShKT"/>
    <property type="match status" value="1"/>
</dbReference>
<dbReference type="GO" id="GO:0004252">
    <property type="term" value="F:serine-type endopeptidase activity"/>
    <property type="evidence" value="ECO:0007669"/>
    <property type="project" value="InterPro"/>
</dbReference>
<sequence>HIGQANNWRHCEDCGSNLNSDRIVGGEDATLGLHPWMVIFRAARRSVKCEDKNPSCSGWAVLGECLRNPSFMLANCRFSCNSCPPATGQQFWSCGGSLISSQFVLSAAHCFKANTVIEFARIGELDLNNNPDRGNGLTAPSPQDIPIEIIINHPQYQKPCTRCNDIALVKLSRPAILHQFFVAPICLPAYPEKDMGFPVSQFQGKLGIATGWGITDVDSGTTATVLQQAQLDIQELDFCRKHQRDYPDSSMIICAGDGKDGKDSCRGDSGGPLMLSDNFEQKWFAVGVTSFGNTICGASGSQGIYTSVYHYINWIQANMKS</sequence>
<dbReference type="Proteomes" id="UP001497623">
    <property type="component" value="Unassembled WGS sequence"/>
</dbReference>
<feature type="non-terminal residue" evidence="11">
    <location>
        <position position="321"/>
    </location>
</feature>
<evidence type="ECO:0000259" key="10">
    <source>
        <dbReference type="PROSITE" id="PS51670"/>
    </source>
</evidence>
<dbReference type="SUPFAM" id="SSF50494">
    <property type="entry name" value="Trypsin-like serine proteases"/>
    <property type="match status" value="1"/>
</dbReference>
<feature type="non-terminal residue" evidence="11">
    <location>
        <position position="1"/>
    </location>
</feature>
<dbReference type="InterPro" id="IPR001314">
    <property type="entry name" value="Peptidase_S1A"/>
</dbReference>
<protein>
    <recommendedName>
        <fullName evidence="13">Peptidase S1 domain-containing protein</fullName>
    </recommendedName>
</protein>
<evidence type="ECO:0000256" key="6">
    <source>
        <dbReference type="ARBA" id="ARBA00024195"/>
    </source>
</evidence>
<feature type="domain" description="ShKT" evidence="10">
    <location>
        <begin position="49"/>
        <end position="83"/>
    </location>
</feature>
<dbReference type="InterPro" id="IPR009003">
    <property type="entry name" value="Peptidase_S1_PA"/>
</dbReference>
<feature type="disulfide bond" evidence="7">
    <location>
        <begin position="49"/>
        <end position="83"/>
    </location>
</feature>
<organism evidence="11 12">
    <name type="scientific">Meganyctiphanes norvegica</name>
    <name type="common">Northern krill</name>
    <name type="synonym">Thysanopoda norvegica</name>
    <dbReference type="NCBI Taxonomy" id="48144"/>
    <lineage>
        <taxon>Eukaryota</taxon>
        <taxon>Metazoa</taxon>
        <taxon>Ecdysozoa</taxon>
        <taxon>Arthropoda</taxon>
        <taxon>Crustacea</taxon>
        <taxon>Multicrustacea</taxon>
        <taxon>Malacostraca</taxon>
        <taxon>Eumalacostraca</taxon>
        <taxon>Eucarida</taxon>
        <taxon>Euphausiacea</taxon>
        <taxon>Euphausiidae</taxon>
        <taxon>Meganyctiphanes</taxon>
    </lineage>
</organism>